<dbReference type="InterPro" id="IPR032675">
    <property type="entry name" value="LRR_dom_sf"/>
</dbReference>
<reference evidence="2 3" key="1">
    <citation type="submission" date="2023-04" db="EMBL/GenBank/DDBJ databases">
        <title>Genome of Basidiobolus ranarum AG-B5.</title>
        <authorList>
            <person name="Stajich J.E."/>
            <person name="Carter-House D."/>
            <person name="Gryganskyi A."/>
        </authorList>
    </citation>
    <scope>NUCLEOTIDE SEQUENCE [LARGE SCALE GENOMIC DNA]</scope>
    <source>
        <strain evidence="2 3">AG-B5</strain>
    </source>
</reference>
<feature type="domain" description="F-box" evidence="1">
    <location>
        <begin position="147"/>
        <end position="186"/>
    </location>
</feature>
<evidence type="ECO:0000259" key="1">
    <source>
        <dbReference type="Pfam" id="PF12937"/>
    </source>
</evidence>
<dbReference type="Proteomes" id="UP001479436">
    <property type="component" value="Unassembled WGS sequence"/>
</dbReference>
<dbReference type="SUPFAM" id="SSF81383">
    <property type="entry name" value="F-box domain"/>
    <property type="match status" value="1"/>
</dbReference>
<dbReference type="InterPro" id="IPR036047">
    <property type="entry name" value="F-box-like_dom_sf"/>
</dbReference>
<accession>A0ABR2W3M2</accession>
<dbReference type="Pfam" id="PF12937">
    <property type="entry name" value="F-box-like"/>
    <property type="match status" value="1"/>
</dbReference>
<dbReference type="CDD" id="cd22159">
    <property type="entry name" value="F-box_AtTIR1-like"/>
    <property type="match status" value="1"/>
</dbReference>
<sequence>MDFEEHVQQLAVPFQHNRPDANRGNAHNFLVSLGNESSFFDNVQQSIIAAPQPQIQDTFTAPGGGHITALDFNDPPFSWVSTPFRYNNLLKGVLQSVPDDSSWNLEEELHQLSSSTFSTSSLPIAIATDQYLNVTRPSVNADLSFYLPDELLLQIFQYIAPLQASLNACAEVCRQWNRCVTPLLYYAPKFASTFHWALFIQTLLRPKRLHSHGMFVHRIDLSGRGQFNDICVSASSLIQLAFNCPKLSSLNLSGCSIFGDTFWRELREYQSMLQHVPQSDLTRVAISYKHAIHALATRCPNLQELYISGCDWVTVEVLHIIVRRFTSLKILDLTKCAKILSDNITLIHNVHYAKENETILDTILKALDT</sequence>
<dbReference type="Gene3D" id="1.20.1280.50">
    <property type="match status" value="1"/>
</dbReference>
<dbReference type="EMBL" id="JASJQH010007072">
    <property type="protein sequence ID" value="KAK9718836.1"/>
    <property type="molecule type" value="Genomic_DNA"/>
</dbReference>
<proteinExistence type="predicted"/>
<evidence type="ECO:0000313" key="3">
    <source>
        <dbReference type="Proteomes" id="UP001479436"/>
    </source>
</evidence>
<name>A0ABR2W3M2_9FUNG</name>
<keyword evidence="3" id="KW-1185">Reference proteome</keyword>
<comment type="caution">
    <text evidence="2">The sequence shown here is derived from an EMBL/GenBank/DDBJ whole genome shotgun (WGS) entry which is preliminary data.</text>
</comment>
<dbReference type="SUPFAM" id="SSF52047">
    <property type="entry name" value="RNI-like"/>
    <property type="match status" value="1"/>
</dbReference>
<protein>
    <recommendedName>
        <fullName evidence="1">F-box domain-containing protein</fullName>
    </recommendedName>
</protein>
<dbReference type="InterPro" id="IPR050648">
    <property type="entry name" value="F-box_LRR-repeat"/>
</dbReference>
<organism evidence="2 3">
    <name type="scientific">Basidiobolus ranarum</name>
    <dbReference type="NCBI Taxonomy" id="34480"/>
    <lineage>
        <taxon>Eukaryota</taxon>
        <taxon>Fungi</taxon>
        <taxon>Fungi incertae sedis</taxon>
        <taxon>Zoopagomycota</taxon>
        <taxon>Entomophthoromycotina</taxon>
        <taxon>Basidiobolomycetes</taxon>
        <taxon>Basidiobolales</taxon>
        <taxon>Basidiobolaceae</taxon>
        <taxon>Basidiobolus</taxon>
    </lineage>
</organism>
<dbReference type="InterPro" id="IPR001810">
    <property type="entry name" value="F-box_dom"/>
</dbReference>
<dbReference type="PANTHER" id="PTHR13382">
    <property type="entry name" value="MITOCHONDRIAL ATP SYNTHASE COUPLING FACTOR B"/>
    <property type="match status" value="1"/>
</dbReference>
<evidence type="ECO:0000313" key="2">
    <source>
        <dbReference type="EMBL" id="KAK9718836.1"/>
    </source>
</evidence>
<gene>
    <name evidence="2" type="ORF">K7432_005168</name>
</gene>
<dbReference type="Gene3D" id="3.80.10.10">
    <property type="entry name" value="Ribonuclease Inhibitor"/>
    <property type="match status" value="1"/>
</dbReference>